<dbReference type="RefSeq" id="WP_354013207.1">
    <property type="nucleotide sequence ID" value="NZ_JBEPMU010000002.1"/>
</dbReference>
<dbReference type="Proteomes" id="UP001549184">
    <property type="component" value="Unassembled WGS sequence"/>
</dbReference>
<comment type="caution">
    <text evidence="1">The sequence shown here is derived from an EMBL/GenBank/DDBJ whole genome shotgun (WGS) entry which is preliminary data.</text>
</comment>
<keyword evidence="2" id="KW-1185">Reference proteome</keyword>
<organism evidence="1 2">
    <name type="scientific">Dyella japonica</name>
    <dbReference type="NCBI Taxonomy" id="231455"/>
    <lineage>
        <taxon>Bacteria</taxon>
        <taxon>Pseudomonadati</taxon>
        <taxon>Pseudomonadota</taxon>
        <taxon>Gammaproteobacteria</taxon>
        <taxon>Lysobacterales</taxon>
        <taxon>Rhodanobacteraceae</taxon>
        <taxon>Dyella</taxon>
    </lineage>
</organism>
<evidence type="ECO:0000313" key="1">
    <source>
        <dbReference type="EMBL" id="MET3651771.1"/>
    </source>
</evidence>
<dbReference type="EMBL" id="JBEPMU010000002">
    <property type="protein sequence ID" value="MET3651771.1"/>
    <property type="molecule type" value="Genomic_DNA"/>
</dbReference>
<gene>
    <name evidence="1" type="ORF">ABIC75_001493</name>
</gene>
<sequence>MRAFFVNRSHHRLQVFHASLIQMTAKHNSNMAVTTAPDGNHREVIVGRQAAHHPPSSPTSNPMLAQYVYPSKSGLFRIIRHGRQWRVLCEDDEIGRHETAEAALIAIRIACPQARLPGELAEWRYIPELALAHSRVSSDGTRWRLAG</sequence>
<proteinExistence type="predicted"/>
<reference evidence="1 2" key="1">
    <citation type="submission" date="2024-06" db="EMBL/GenBank/DDBJ databases">
        <title>Sorghum-associated microbial communities from plants grown in Nebraska, USA.</title>
        <authorList>
            <person name="Schachtman D."/>
        </authorList>
    </citation>
    <scope>NUCLEOTIDE SEQUENCE [LARGE SCALE GENOMIC DNA]</scope>
    <source>
        <strain evidence="1 2">1073</strain>
    </source>
</reference>
<protein>
    <submittedName>
        <fullName evidence="1">Uncharacterized protein</fullName>
    </submittedName>
</protein>
<accession>A0ABV2JSF8</accession>
<evidence type="ECO:0000313" key="2">
    <source>
        <dbReference type="Proteomes" id="UP001549184"/>
    </source>
</evidence>
<name>A0ABV2JSF8_9GAMM</name>